<sequence length="181" mass="20633">MLAIIFIFDEKESSTLSHAYPIFTSCLHFNTLLFAITLNITIAAISAVQSIHFRVKNWHHQLLMLILSSTRTVRYQNSIISHRILFCLVGFSITIWADNVASSFILYNELCFFLMLPTIISLCMLVPVVMFVTVNVNITYPFLPLSSLNNIHFALCPSITYTYSFTHSHSSIVICCTRPLF</sequence>
<dbReference type="KEGG" id="tbg:TbgDal_VII7504"/>
<dbReference type="Proteomes" id="UP000002316">
    <property type="component" value="Chromosome 7"/>
</dbReference>
<feature type="transmembrane region" description="Helical" evidence="1">
    <location>
        <begin position="20"/>
        <end position="48"/>
    </location>
</feature>
<reference evidence="3" key="1">
    <citation type="journal article" date="2010" name="PLoS Negl. Trop. Dis.">
        <title>The genome sequence of Trypanosoma brucei gambiense, causative agent of chronic human african trypanosomiasis.</title>
        <authorList>
            <person name="Jackson A.P."/>
            <person name="Sanders M."/>
            <person name="Berry A."/>
            <person name="McQuillan J."/>
            <person name="Aslett M.A."/>
            <person name="Quail M.A."/>
            <person name="Chukualim B."/>
            <person name="Capewell P."/>
            <person name="MacLeod A."/>
            <person name="Melville S.E."/>
            <person name="Gibson W."/>
            <person name="Barry J.D."/>
            <person name="Berriman M."/>
            <person name="Hertz-Fowler C."/>
        </authorList>
    </citation>
    <scope>NUCLEOTIDE SEQUENCE [LARGE SCALE GENOMIC DNA]</scope>
    <source>
        <strain evidence="3">MHOM/CI/86/DAL972</strain>
    </source>
</reference>
<evidence type="ECO:0000313" key="3">
    <source>
        <dbReference type="Proteomes" id="UP000002316"/>
    </source>
</evidence>
<name>C9ZTY7_TRYB9</name>
<proteinExistence type="predicted"/>
<accession>C9ZTY7</accession>
<keyword evidence="1" id="KW-0812">Transmembrane</keyword>
<feature type="transmembrane region" description="Helical" evidence="1">
    <location>
        <begin position="84"/>
        <end position="106"/>
    </location>
</feature>
<feature type="transmembrane region" description="Helical" evidence="1">
    <location>
        <begin position="112"/>
        <end position="134"/>
    </location>
</feature>
<evidence type="ECO:0000256" key="1">
    <source>
        <dbReference type="SAM" id="Phobius"/>
    </source>
</evidence>
<dbReference type="EMBL" id="FN554970">
    <property type="protein sequence ID" value="CBH12873.1"/>
    <property type="molecule type" value="Genomic_DNA"/>
</dbReference>
<dbReference type="GeneID" id="23863052"/>
<evidence type="ECO:0000313" key="2">
    <source>
        <dbReference type="EMBL" id="CBH12873.1"/>
    </source>
</evidence>
<organism evidence="2 3">
    <name type="scientific">Trypanosoma brucei gambiense (strain MHOM/CI/86/DAL972)</name>
    <dbReference type="NCBI Taxonomy" id="679716"/>
    <lineage>
        <taxon>Eukaryota</taxon>
        <taxon>Discoba</taxon>
        <taxon>Euglenozoa</taxon>
        <taxon>Kinetoplastea</taxon>
        <taxon>Metakinetoplastina</taxon>
        <taxon>Trypanosomatida</taxon>
        <taxon>Trypanosomatidae</taxon>
        <taxon>Trypanosoma</taxon>
    </lineage>
</organism>
<keyword evidence="1" id="KW-0472">Membrane</keyword>
<keyword evidence="1" id="KW-1133">Transmembrane helix</keyword>
<dbReference type="RefSeq" id="XP_011775152.1">
    <property type="nucleotide sequence ID" value="XM_011776850.1"/>
</dbReference>
<gene>
    <name evidence="2" type="ORF">TbgDal_VII7504</name>
</gene>
<protein>
    <submittedName>
        <fullName evidence="2">Uncharacterized protein</fullName>
    </submittedName>
</protein>
<dbReference type="AlphaFoldDB" id="C9ZTY7"/>